<name>A0A6J5NW70_9CAUD</name>
<reference evidence="3" key="1">
    <citation type="submission" date="2020-04" db="EMBL/GenBank/DDBJ databases">
        <authorList>
            <person name="Chiriac C."/>
            <person name="Salcher M."/>
            <person name="Ghai R."/>
            <person name="Kavagutti S V."/>
        </authorList>
    </citation>
    <scope>NUCLEOTIDE SEQUENCE</scope>
</reference>
<dbReference type="NCBIfam" id="TIGR02594">
    <property type="entry name" value="TIGR02594 family protein"/>
    <property type="match status" value="1"/>
</dbReference>
<dbReference type="Gene3D" id="3.90.1720.10">
    <property type="entry name" value="endopeptidase domain like (from Nostoc punctiforme)"/>
    <property type="match status" value="1"/>
</dbReference>
<dbReference type="InterPro" id="IPR038765">
    <property type="entry name" value="Papain-like_cys_pep_sf"/>
</dbReference>
<evidence type="ECO:0000256" key="1">
    <source>
        <dbReference type="ARBA" id="ARBA00022529"/>
    </source>
</evidence>
<dbReference type="EMBL" id="LR796670">
    <property type="protein sequence ID" value="CAB4159474.1"/>
    <property type="molecule type" value="Genomic_DNA"/>
</dbReference>
<dbReference type="Pfam" id="PF05257">
    <property type="entry name" value="CHAP"/>
    <property type="match status" value="1"/>
</dbReference>
<proteinExistence type="predicted"/>
<gene>
    <name evidence="3" type="ORF">UFOVP699_210</name>
</gene>
<accession>A0A6J5NW70</accession>
<sequence>MNYDWLKSEKSPRILVQAVKQLGVKEIVGSKHNPVILGWAEDLGLKNVYTNDEIPWCGLFIAYCAHSAGVEVVERPLWALNWAKYGNKVDEPMLGDILTFKRNGGGHVGIYVGEDDTHYHVLGGNQNNSVSVSRIAKSRLHQARRTAWKVAQPANVRKVKLEPKGTITTNEQ</sequence>
<evidence type="ECO:0000313" key="3">
    <source>
        <dbReference type="EMBL" id="CAB4159474.1"/>
    </source>
</evidence>
<evidence type="ECO:0000259" key="2">
    <source>
        <dbReference type="Pfam" id="PF05257"/>
    </source>
</evidence>
<keyword evidence="1" id="KW-0929">Antimicrobial</keyword>
<dbReference type="SUPFAM" id="SSF54001">
    <property type="entry name" value="Cysteine proteinases"/>
    <property type="match status" value="1"/>
</dbReference>
<dbReference type="InterPro" id="IPR007921">
    <property type="entry name" value="CHAP_dom"/>
</dbReference>
<protein>
    <submittedName>
        <fullName evidence="3">TIGR02594, TIGR02594 family protein</fullName>
    </submittedName>
</protein>
<organism evidence="3">
    <name type="scientific">uncultured Caudovirales phage</name>
    <dbReference type="NCBI Taxonomy" id="2100421"/>
    <lineage>
        <taxon>Viruses</taxon>
        <taxon>Duplodnaviria</taxon>
        <taxon>Heunggongvirae</taxon>
        <taxon>Uroviricota</taxon>
        <taxon>Caudoviricetes</taxon>
        <taxon>Peduoviridae</taxon>
        <taxon>Maltschvirus</taxon>
        <taxon>Maltschvirus maltsch</taxon>
    </lineage>
</organism>
<feature type="domain" description="Peptidase C51" evidence="2">
    <location>
        <begin position="51"/>
        <end position="125"/>
    </location>
</feature>
<dbReference type="GO" id="GO:0001897">
    <property type="term" value="P:symbiont-mediated cytolysis of host cell"/>
    <property type="evidence" value="ECO:0007669"/>
    <property type="project" value="UniProtKB-ARBA"/>
</dbReference>
<dbReference type="InterPro" id="IPR013423">
    <property type="entry name" value="CHP02594"/>
</dbReference>